<evidence type="ECO:0000313" key="3">
    <source>
        <dbReference type="Proteomes" id="UP000317107"/>
    </source>
</evidence>
<reference evidence="2 3" key="1">
    <citation type="submission" date="2019-05" db="EMBL/GenBank/DDBJ databases">
        <title>Genome sequence for Pseudomonas phage UMP151 from the female bladder microbiota.</title>
        <authorList>
            <person name="Johnson G."/>
            <person name="Putonti C."/>
        </authorList>
    </citation>
    <scope>NUCLEOTIDE SEQUENCE [LARGE SCALE GENOMIC DNA]</scope>
</reference>
<dbReference type="InterPro" id="IPR018774">
    <property type="entry name" value="Phage_Mu_GpT"/>
</dbReference>
<evidence type="ECO:0000313" key="2">
    <source>
        <dbReference type="EMBL" id="QDF15005.1"/>
    </source>
</evidence>
<dbReference type="EMBL" id="MK934841">
    <property type="protein sequence ID" value="QDF15005.1"/>
    <property type="molecule type" value="Genomic_DNA"/>
</dbReference>
<dbReference type="GeneID" id="80456755"/>
<name>A0A4Y6E8U1_9CAUD</name>
<dbReference type="Pfam" id="PF10124">
    <property type="entry name" value="Mu-like_gpT"/>
    <property type="match status" value="1"/>
</dbReference>
<accession>A0A4Y6E8U1</accession>
<organism evidence="2 3">
    <name type="scientific">Pseudomonas phage UMP151</name>
    <dbReference type="NCBI Taxonomy" id="2580353"/>
    <lineage>
        <taxon>Viruses</taxon>
        <taxon>Duplodnaviria</taxon>
        <taxon>Heunggongvirae</taxon>
        <taxon>Uroviricota</taxon>
        <taxon>Caudoviricetes</taxon>
        <taxon>Guarnerosvirinae</taxon>
        <taxon>Torontovirus</taxon>
        <taxon>Torontovirus UMP151</taxon>
    </lineage>
</organism>
<dbReference type="Proteomes" id="UP000317107">
    <property type="component" value="Genome"/>
</dbReference>
<evidence type="ECO:0000259" key="1">
    <source>
        <dbReference type="Pfam" id="PF10124"/>
    </source>
</evidence>
<feature type="domain" description="Bacteriophage Mu GpT" evidence="1">
    <location>
        <begin position="8"/>
        <end position="296"/>
    </location>
</feature>
<proteinExistence type="predicted"/>
<sequence>MIINQQNLRNLFIGYRAAFQNAFAGVQPDFNQFVLTVTSGNASEQYGWLGNSTAFREWLGDRVIQNLGVHDYTIKNKTFENTVGVPRESIEDDSYGLFTPLMGQLGQDSAMHPAELVYALLSGGFTQTCYDGQYFFDTDHPVTSAAGNEVSVSNFQGGSGTPWFLLDTTRIMKPLILQKRKDYNFVTMDAEKDENVFMRKEYVYGVDARLNAGFGLWQLAYSSREALDASSFNDVYAAMQSLRGDKGKRLGIRPKLLVVPPSLRSQALEVVKAERNAAGATNINRDVVDVLVTPWLAA</sequence>
<dbReference type="RefSeq" id="YP_010773866.1">
    <property type="nucleotide sequence ID" value="NC_074747.1"/>
</dbReference>
<keyword evidence="3" id="KW-1185">Reference proteome</keyword>
<protein>
    <submittedName>
        <fullName evidence="2">Major capsid protein</fullName>
    </submittedName>
</protein>
<dbReference type="KEGG" id="vg:80456755"/>